<organism evidence="2 3">
    <name type="scientific">Desulfuromonas soudanensis</name>
    <dbReference type="NCBI Taxonomy" id="1603606"/>
    <lineage>
        <taxon>Bacteria</taxon>
        <taxon>Pseudomonadati</taxon>
        <taxon>Thermodesulfobacteriota</taxon>
        <taxon>Desulfuromonadia</taxon>
        <taxon>Desulfuromonadales</taxon>
        <taxon>Desulfuromonadaceae</taxon>
        <taxon>Desulfuromonas</taxon>
    </lineage>
</organism>
<keyword evidence="3" id="KW-1185">Reference proteome</keyword>
<keyword evidence="2" id="KW-0456">Lyase</keyword>
<keyword evidence="1" id="KW-0732">Signal</keyword>
<dbReference type="Gene3D" id="2.160.20.10">
    <property type="entry name" value="Single-stranded right-handed beta-helix, Pectin lyase-like"/>
    <property type="match status" value="2"/>
</dbReference>
<dbReference type="InterPro" id="IPR011050">
    <property type="entry name" value="Pectin_lyase_fold/virulence"/>
</dbReference>
<dbReference type="SUPFAM" id="SSF51126">
    <property type="entry name" value="Pectin lyase-like"/>
    <property type="match status" value="2"/>
</dbReference>
<evidence type="ECO:0000313" key="2">
    <source>
        <dbReference type="EMBL" id="ALC15666.1"/>
    </source>
</evidence>
<dbReference type="AlphaFoldDB" id="A0A0M4CVE4"/>
<protein>
    <submittedName>
        <fullName evidence="2">Pectate lyase superfamily protein</fullName>
    </submittedName>
</protein>
<dbReference type="KEGG" id="des:DSOUD_0879"/>
<dbReference type="OrthoDB" id="5455928at2"/>
<feature type="signal peptide" evidence="1">
    <location>
        <begin position="1"/>
        <end position="21"/>
    </location>
</feature>
<sequence>MLKRLIVLLVLLLTFPQFALALGRVDTEGATVDNKFTEGNQALAEPATVLGAAWLNDIQEELVGIVEASGQTPAKGSQGQLKKALVLKVDTIASLRGVIGTETGQAVQVMEDGRGGLFKWEASDHSADVAADLLGGIYVPPDSVPTGVSGAWVRKWNGPADFRWYGAKGDGVTDDTAAIRSALDNHTVLTGAGVFLLVPTVPANFILPLTHSVQILGHKALTFKIASGSGSFKAIIGNTSSVDLSGLLIDGVIFDNNAALNAPPNLTDLQTYPRISVYAQTGSNMVVKNCLFKNDISINTVSLNGAAVSNCRITDNDFVNICVGSETLLNDHSTIYTNGHNMVIAGNTFEGASWSAVTAIETHGGLSVVTGNTIVRYQAGMNLTGITHLATELTVIADNVMDICIAGIKIWSYKYAAHTTGYGIENMLVTNNTIRVLQVTSGTTTVGAMIGIVVEGNSDMPIKGLRIIDNSVEFEREDTVPAYTGNNYSMGIGAYTGVAGFALVDCEIIGNTVKNAPVAGIRFSGCPVTNLTIKENRIHNAGQGMAVVTAAFKLPIFLTPTDITGFILIERNHIIDDFAVTRAAAAMYLSCSAAGKNIEVRENRITVTGDKVAFVRPYLAPSSPATYPVIQGDIVDKFLAPLYTFRAGSYVKDLTTQKTWNLHADGTTWLPSWVSSTIPTSAYGIIGSYARNPAPVVGSPKGWYLTTSAAVDVWTSEGNL</sequence>
<feature type="chain" id="PRO_5005791667" evidence="1">
    <location>
        <begin position="22"/>
        <end position="720"/>
    </location>
</feature>
<dbReference type="GO" id="GO:0016829">
    <property type="term" value="F:lyase activity"/>
    <property type="evidence" value="ECO:0007669"/>
    <property type="project" value="UniProtKB-KW"/>
</dbReference>
<accession>A0A0M4CVE4</accession>
<reference evidence="2 3" key="1">
    <citation type="submission" date="2015-07" db="EMBL/GenBank/DDBJ databases">
        <title>Isolation and Genomic Characterization of a Novel Halophilic Metal-Reducing Deltaproteobacterium from the Deep Subsurface.</title>
        <authorList>
            <person name="Badalamenti J.P."/>
            <person name="Summers Z.M."/>
            <person name="Gralnick J.A."/>
            <person name="Bond D.R."/>
        </authorList>
    </citation>
    <scope>NUCLEOTIDE SEQUENCE [LARGE SCALE GENOMIC DNA]</scope>
    <source>
        <strain evidence="2 3">WTL</strain>
    </source>
</reference>
<dbReference type="Proteomes" id="UP000057158">
    <property type="component" value="Chromosome"/>
</dbReference>
<dbReference type="InterPro" id="IPR006626">
    <property type="entry name" value="PbH1"/>
</dbReference>
<dbReference type="PATRIC" id="fig|1603606.3.peg.964"/>
<dbReference type="EMBL" id="CP010802">
    <property type="protein sequence ID" value="ALC15666.1"/>
    <property type="molecule type" value="Genomic_DNA"/>
</dbReference>
<gene>
    <name evidence="2" type="ORF">DSOUD_0879</name>
</gene>
<dbReference type="InterPro" id="IPR012334">
    <property type="entry name" value="Pectin_lyas_fold"/>
</dbReference>
<evidence type="ECO:0000256" key="1">
    <source>
        <dbReference type="SAM" id="SignalP"/>
    </source>
</evidence>
<proteinExistence type="predicted"/>
<evidence type="ECO:0000313" key="3">
    <source>
        <dbReference type="Proteomes" id="UP000057158"/>
    </source>
</evidence>
<dbReference type="SMART" id="SM00710">
    <property type="entry name" value="PbH1"/>
    <property type="match status" value="6"/>
</dbReference>
<name>A0A0M4CVE4_9BACT</name>
<dbReference type="STRING" id="1603606.DSOUD_0879"/>
<dbReference type="RefSeq" id="WP_157671765.1">
    <property type="nucleotide sequence ID" value="NZ_CP010802.1"/>
</dbReference>